<evidence type="ECO:0000256" key="1">
    <source>
        <dbReference type="SAM" id="MobiDB-lite"/>
    </source>
</evidence>
<evidence type="ECO:0000313" key="3">
    <source>
        <dbReference type="Proteomes" id="UP001243330"/>
    </source>
</evidence>
<name>A0AAD9EAM3_9PEZI</name>
<reference evidence="2" key="1">
    <citation type="submission" date="2023-01" db="EMBL/GenBank/DDBJ databases">
        <title>Colletotrichum chrysophilum M932 genome sequence.</title>
        <authorList>
            <person name="Baroncelli R."/>
        </authorList>
    </citation>
    <scope>NUCLEOTIDE SEQUENCE</scope>
    <source>
        <strain evidence="2">M932</strain>
    </source>
</reference>
<feature type="region of interest" description="Disordered" evidence="1">
    <location>
        <begin position="112"/>
        <end position="135"/>
    </location>
</feature>
<dbReference type="Proteomes" id="UP001243330">
    <property type="component" value="Unassembled WGS sequence"/>
</dbReference>
<keyword evidence="3" id="KW-1185">Reference proteome</keyword>
<dbReference type="EMBL" id="JAQOWY010000473">
    <property type="protein sequence ID" value="KAK1841560.1"/>
    <property type="molecule type" value="Genomic_DNA"/>
</dbReference>
<feature type="compositionally biased region" description="Basic and acidic residues" evidence="1">
    <location>
        <begin position="118"/>
        <end position="131"/>
    </location>
</feature>
<comment type="caution">
    <text evidence="2">The sequence shown here is derived from an EMBL/GenBank/DDBJ whole genome shotgun (WGS) entry which is preliminary data.</text>
</comment>
<dbReference type="AlphaFoldDB" id="A0AAD9EAM3"/>
<organism evidence="2 3">
    <name type="scientific">Colletotrichum chrysophilum</name>
    <dbReference type="NCBI Taxonomy" id="1836956"/>
    <lineage>
        <taxon>Eukaryota</taxon>
        <taxon>Fungi</taxon>
        <taxon>Dikarya</taxon>
        <taxon>Ascomycota</taxon>
        <taxon>Pezizomycotina</taxon>
        <taxon>Sordariomycetes</taxon>
        <taxon>Hypocreomycetidae</taxon>
        <taxon>Glomerellales</taxon>
        <taxon>Glomerellaceae</taxon>
        <taxon>Colletotrichum</taxon>
        <taxon>Colletotrichum gloeosporioides species complex</taxon>
    </lineage>
</organism>
<feature type="region of interest" description="Disordered" evidence="1">
    <location>
        <begin position="52"/>
        <end position="78"/>
    </location>
</feature>
<proteinExistence type="predicted"/>
<accession>A0AAD9EAM3</accession>
<sequence length="218" mass="24240">MGIKDWELLIERENAADSQMCISEMIIMRMSSTAQPTQIIQSSPVCENDAWPPEGIAAGKVSRTEDGSKNTRRAPRRTVQRPATEIWLVLRPDESRDLLASARVDLIDKTAGGASWRDPNEKDPFPRELNPRLEPCLPRSRGAQVEMNAVEQQKSPDPAAKDGEKAQQNRLFLKPQPSPWVRLFAAEGLQPLLDSEHERPPALLEEANCAECLVGGVL</sequence>
<evidence type="ECO:0000313" key="2">
    <source>
        <dbReference type="EMBL" id="KAK1841560.1"/>
    </source>
</evidence>
<protein>
    <submittedName>
        <fullName evidence="2">Uncharacterized protein</fullName>
    </submittedName>
</protein>
<gene>
    <name evidence="2" type="ORF">CCHR01_15824</name>
</gene>